<dbReference type="RefSeq" id="WP_171625306.1">
    <property type="nucleotide sequence ID" value="NZ_JABBPG010000002.1"/>
</dbReference>
<evidence type="ECO:0000313" key="1">
    <source>
        <dbReference type="EMBL" id="NOU50239.1"/>
    </source>
</evidence>
<name>A0A849V9G6_9GAMM</name>
<accession>A0A849V9G6</accession>
<dbReference type="AlphaFoldDB" id="A0A849V9G6"/>
<dbReference type="Proteomes" id="UP000586305">
    <property type="component" value="Unassembled WGS sequence"/>
</dbReference>
<comment type="caution">
    <text evidence="1">The sequence shown here is derived from an EMBL/GenBank/DDBJ whole genome shotgun (WGS) entry which is preliminary data.</text>
</comment>
<reference evidence="1 2" key="1">
    <citation type="submission" date="2020-04" db="EMBL/GenBank/DDBJ databases">
        <title>Pseudoalteromonas caenipelagi sp. nov., isolated from a tidal flat.</title>
        <authorList>
            <person name="Park S."/>
            <person name="Yoon J.-H."/>
        </authorList>
    </citation>
    <scope>NUCLEOTIDE SEQUENCE [LARGE SCALE GENOMIC DNA]</scope>
    <source>
        <strain evidence="1 2">JBTF-M23</strain>
    </source>
</reference>
<proteinExistence type="predicted"/>
<sequence length="54" mass="5587">MKLAAKQLIYVGLVALGYVMGAIAQNDDKVSAINDCPGRNGGLSIPPDMPRDAG</sequence>
<gene>
    <name evidence="1" type="ORF">HG263_06740</name>
</gene>
<evidence type="ECO:0000313" key="2">
    <source>
        <dbReference type="Proteomes" id="UP000586305"/>
    </source>
</evidence>
<organism evidence="1 2">
    <name type="scientific">Pseudoalteromonas caenipelagi</name>
    <dbReference type="NCBI Taxonomy" id="2726988"/>
    <lineage>
        <taxon>Bacteria</taxon>
        <taxon>Pseudomonadati</taxon>
        <taxon>Pseudomonadota</taxon>
        <taxon>Gammaproteobacteria</taxon>
        <taxon>Alteromonadales</taxon>
        <taxon>Pseudoalteromonadaceae</taxon>
        <taxon>Pseudoalteromonas</taxon>
    </lineage>
</organism>
<keyword evidence="2" id="KW-1185">Reference proteome</keyword>
<dbReference type="EMBL" id="JABBPG010000002">
    <property type="protein sequence ID" value="NOU50239.1"/>
    <property type="molecule type" value="Genomic_DNA"/>
</dbReference>
<protein>
    <submittedName>
        <fullName evidence="1">Uncharacterized protein</fullName>
    </submittedName>
</protein>